<dbReference type="Pfam" id="PF13579">
    <property type="entry name" value="Glyco_trans_4_4"/>
    <property type="match status" value="1"/>
</dbReference>
<keyword evidence="2" id="KW-0808">Transferase</keyword>
<dbReference type="KEGG" id="bhg:I6G56_11030"/>
<dbReference type="PANTHER" id="PTHR45947:SF3">
    <property type="entry name" value="SULFOQUINOVOSYL TRANSFERASE SQD2"/>
    <property type="match status" value="1"/>
</dbReference>
<protein>
    <submittedName>
        <fullName evidence="2">Glycosyltransferase WbuB</fullName>
    </submittedName>
</protein>
<dbReference type="RefSeq" id="WP_006026803.1">
    <property type="nucleotide sequence ID" value="NZ_CM003626.1"/>
</dbReference>
<name>A0A7U4P422_9BURK</name>
<dbReference type="AlphaFoldDB" id="A0A7U4P422"/>
<dbReference type="CDD" id="cd03794">
    <property type="entry name" value="GT4_WbuB-like"/>
    <property type="match status" value="1"/>
</dbReference>
<gene>
    <name evidence="2" type="ORF">I6G56_11030</name>
</gene>
<evidence type="ECO:0000259" key="1">
    <source>
        <dbReference type="Pfam" id="PF13579"/>
    </source>
</evidence>
<dbReference type="Proteomes" id="UP000594943">
    <property type="component" value="Chromosome 1"/>
</dbReference>
<dbReference type="NCBIfam" id="NF007640">
    <property type="entry name" value="PRK10307.1"/>
    <property type="match status" value="1"/>
</dbReference>
<accession>A0A7U4P422</accession>
<dbReference type="EMBL" id="CP065686">
    <property type="protein sequence ID" value="QPS42170.1"/>
    <property type="molecule type" value="Genomic_DNA"/>
</dbReference>
<dbReference type="InterPro" id="IPR050194">
    <property type="entry name" value="Glycosyltransferase_grp1"/>
</dbReference>
<dbReference type="SUPFAM" id="SSF53756">
    <property type="entry name" value="UDP-Glycosyltransferase/glycogen phosphorylase"/>
    <property type="match status" value="1"/>
</dbReference>
<organism evidence="2 3">
    <name type="scientific">Burkholderia humptydooensis</name>
    <dbReference type="NCBI Taxonomy" id="430531"/>
    <lineage>
        <taxon>Bacteria</taxon>
        <taxon>Pseudomonadati</taxon>
        <taxon>Pseudomonadota</taxon>
        <taxon>Betaproteobacteria</taxon>
        <taxon>Burkholderiales</taxon>
        <taxon>Burkholderiaceae</taxon>
        <taxon>Burkholderia</taxon>
        <taxon>pseudomallei group</taxon>
    </lineage>
</organism>
<dbReference type="InterPro" id="IPR028098">
    <property type="entry name" value="Glyco_trans_4-like_N"/>
</dbReference>
<dbReference type="Gene3D" id="3.40.50.2000">
    <property type="entry name" value="Glycogen Phosphorylase B"/>
    <property type="match status" value="2"/>
</dbReference>
<feature type="domain" description="Glycosyltransferase subfamily 4-like N-terminal" evidence="1">
    <location>
        <begin position="15"/>
        <end position="213"/>
    </location>
</feature>
<reference evidence="2 3" key="1">
    <citation type="submission" date="2020-12" db="EMBL/GenBank/DDBJ databases">
        <title>FDA dAtabase for Regulatory Grade micrObial Sequences (FDA-ARGOS): Supporting development and validation of Infectious Disease Dx tests.</title>
        <authorList>
            <person name="Nelson B."/>
            <person name="Plummer A."/>
            <person name="Tallon L."/>
            <person name="Sadzewicz L."/>
            <person name="Zhao X."/>
            <person name="Boylan J."/>
            <person name="Ott S."/>
            <person name="Bowen H."/>
            <person name="Vavikolanu K."/>
            <person name="Mehta A."/>
            <person name="Aluvathingal J."/>
            <person name="Nadendla S."/>
            <person name="Myers T."/>
            <person name="Yan Y."/>
            <person name="Sichtig H."/>
        </authorList>
    </citation>
    <scope>NUCLEOTIDE SEQUENCE [LARGE SCALE GENOMIC DNA]</scope>
    <source>
        <strain evidence="2 3">FDAARGOS_899</strain>
    </source>
</reference>
<dbReference type="Pfam" id="PF13692">
    <property type="entry name" value="Glyco_trans_1_4"/>
    <property type="match status" value="1"/>
</dbReference>
<proteinExistence type="predicted"/>
<evidence type="ECO:0000313" key="3">
    <source>
        <dbReference type="Proteomes" id="UP000594943"/>
    </source>
</evidence>
<dbReference type="GO" id="GO:0016758">
    <property type="term" value="F:hexosyltransferase activity"/>
    <property type="evidence" value="ECO:0007669"/>
    <property type="project" value="TreeGrafter"/>
</dbReference>
<sequence length="425" mass="45996">MKIALHGINFSPELSGIGKYTCEMAEWLARRGHEVRVVTAPPYYPAWQIGQGYSGRSYSREVKDLSPTQSNALNGEGRLWVYRCPVWVPRHPSGLKRLVHLASFAASSLPVMLGQVFWRPDIVWVVEPPFVCAPQAWLLARLSGAQAWLHVQDFEVDAAFEFGLLPRGILSRLAYWAERVIIKAFDRVSTISENMSARLAEKGVMHGTLFPNWVDTEAIYPLTGPSSMRHELAIPRHAIVALYSGNMASKQGLEILIDAARSLIARTDVRFVLCGDGPAKSRLQELASGLSNITFLPLQPVDKLNALLNLADIHLLPQRADAADLVMPSKLTGMLASGRPVLATAAHGTQVASVVAGRGVAVEPGDAQALSAAIEQLATNPQLRSELGAAARAYAVAHLGREAVLGKFEQALLSLVEGKLASSPG</sequence>
<evidence type="ECO:0000313" key="2">
    <source>
        <dbReference type="EMBL" id="QPS42170.1"/>
    </source>
</evidence>
<dbReference type="PANTHER" id="PTHR45947">
    <property type="entry name" value="SULFOQUINOVOSYL TRANSFERASE SQD2"/>
    <property type="match status" value="1"/>
</dbReference>
<accession>A0A7T2WXV2</accession>